<dbReference type="AlphaFoldDB" id="A0A5N5GPV5"/>
<name>A0A5N5GPV5_9ROSA</name>
<evidence type="ECO:0000313" key="1">
    <source>
        <dbReference type="EMBL" id="KAB2617616.1"/>
    </source>
</evidence>
<reference evidence="1 2" key="3">
    <citation type="submission" date="2019-11" db="EMBL/GenBank/DDBJ databases">
        <title>A de novo genome assembly of a pear dwarfing rootstock.</title>
        <authorList>
            <person name="Wang F."/>
            <person name="Wang J."/>
            <person name="Li S."/>
            <person name="Zhang Y."/>
            <person name="Fang M."/>
            <person name="Ma L."/>
            <person name="Zhao Y."/>
            <person name="Jiang S."/>
        </authorList>
    </citation>
    <scope>NUCLEOTIDE SEQUENCE [LARGE SCALE GENOMIC DNA]</scope>
    <source>
        <strain evidence="1">S2</strain>
        <tissue evidence="1">Leaf</tissue>
    </source>
</reference>
<dbReference type="Proteomes" id="UP000327157">
    <property type="component" value="Chromosome 15"/>
</dbReference>
<keyword evidence="2" id="KW-1185">Reference proteome</keyword>
<protein>
    <submittedName>
        <fullName evidence="1">Uncharacterized protein</fullName>
    </submittedName>
</protein>
<comment type="caution">
    <text evidence="1">The sequence shown here is derived from an EMBL/GenBank/DDBJ whole genome shotgun (WGS) entry which is preliminary data.</text>
</comment>
<sequence>MKALTRKFGSSFSLTENEKCGLKIEKNDADGALLGFHYSLMAEVFSNKAMNENGFINQFTSLWRENEGVSIRALGGNRFMARFVGRKDMSRVLDADKPWLFRDDLSATREETEAMYAFRGLDAEYDLRGIGLGEEDNRLARAQAFDAGLIGLGGVVAPEAGTITLLDHPDERVVVVSYAFDLNVPVMVEHGGLTDFDPFDLLPIIEAVTKGGTKWSRDEVVESADLYENGSCRLKKYARFGVD</sequence>
<organism evidence="1 2">
    <name type="scientific">Pyrus ussuriensis x Pyrus communis</name>
    <dbReference type="NCBI Taxonomy" id="2448454"/>
    <lineage>
        <taxon>Eukaryota</taxon>
        <taxon>Viridiplantae</taxon>
        <taxon>Streptophyta</taxon>
        <taxon>Embryophyta</taxon>
        <taxon>Tracheophyta</taxon>
        <taxon>Spermatophyta</taxon>
        <taxon>Magnoliopsida</taxon>
        <taxon>eudicotyledons</taxon>
        <taxon>Gunneridae</taxon>
        <taxon>Pentapetalae</taxon>
        <taxon>rosids</taxon>
        <taxon>fabids</taxon>
        <taxon>Rosales</taxon>
        <taxon>Rosaceae</taxon>
        <taxon>Amygdaloideae</taxon>
        <taxon>Maleae</taxon>
        <taxon>Pyrus</taxon>
    </lineage>
</organism>
<accession>A0A5N5GPV5</accession>
<dbReference type="EMBL" id="SMOL01000401">
    <property type="protein sequence ID" value="KAB2617616.1"/>
    <property type="molecule type" value="Genomic_DNA"/>
</dbReference>
<reference evidence="2" key="2">
    <citation type="submission" date="2019-10" db="EMBL/GenBank/DDBJ databases">
        <title>A de novo genome assembly of a pear dwarfing rootstock.</title>
        <authorList>
            <person name="Wang F."/>
            <person name="Wang J."/>
            <person name="Li S."/>
            <person name="Zhang Y."/>
            <person name="Fang M."/>
            <person name="Ma L."/>
            <person name="Zhao Y."/>
            <person name="Jiang S."/>
        </authorList>
    </citation>
    <scope>NUCLEOTIDE SEQUENCE [LARGE SCALE GENOMIC DNA]</scope>
</reference>
<proteinExistence type="predicted"/>
<reference evidence="1 2" key="1">
    <citation type="submission" date="2019-09" db="EMBL/GenBank/DDBJ databases">
        <authorList>
            <person name="Ou C."/>
        </authorList>
    </citation>
    <scope>NUCLEOTIDE SEQUENCE [LARGE SCALE GENOMIC DNA]</scope>
    <source>
        <strain evidence="1">S2</strain>
        <tissue evidence="1">Leaf</tissue>
    </source>
</reference>
<dbReference type="OrthoDB" id="985711at2759"/>
<gene>
    <name evidence="1" type="ORF">D8674_013485</name>
</gene>
<evidence type="ECO:0000313" key="2">
    <source>
        <dbReference type="Proteomes" id="UP000327157"/>
    </source>
</evidence>